<keyword evidence="4" id="KW-1185">Reference proteome</keyword>
<dbReference type="EMBL" id="ARYJ01000004">
    <property type="protein sequence ID" value="KCZ89104.1"/>
    <property type="molecule type" value="Genomic_DNA"/>
</dbReference>
<evidence type="ECO:0000313" key="3">
    <source>
        <dbReference type="EMBL" id="KCZ89104.1"/>
    </source>
</evidence>
<keyword evidence="1" id="KW-0597">Phosphoprotein</keyword>
<dbReference type="eggNOG" id="COG0745">
    <property type="taxonomic scope" value="Bacteria"/>
</dbReference>
<gene>
    <name evidence="3" type="ORF">HJA_07402</name>
</gene>
<dbReference type="AlphaFoldDB" id="A0A059FEQ2"/>
<feature type="modified residue" description="4-aspartylphosphate" evidence="1">
    <location>
        <position position="52"/>
    </location>
</feature>
<feature type="domain" description="Response regulatory" evidence="2">
    <location>
        <begin position="3"/>
        <end position="119"/>
    </location>
</feature>
<dbReference type="PROSITE" id="PS50110">
    <property type="entry name" value="RESPONSE_REGULATORY"/>
    <property type="match status" value="1"/>
</dbReference>
<reference evidence="3 4" key="1">
    <citation type="journal article" date="2014" name="Antonie Van Leeuwenhoek">
        <title>Hyphomonas beringensis sp. nov. and Hyphomonas chukchiensis sp. nov., isolated from surface seawater of the Bering Sea and Chukchi Sea.</title>
        <authorList>
            <person name="Li C."/>
            <person name="Lai Q."/>
            <person name="Li G."/>
            <person name="Dong C."/>
            <person name="Wang J."/>
            <person name="Liao Y."/>
            <person name="Shao Z."/>
        </authorList>
    </citation>
    <scope>NUCLEOTIDE SEQUENCE [LARGE SCALE GENOMIC DNA]</scope>
    <source>
        <strain evidence="3 4">VP2</strain>
    </source>
</reference>
<dbReference type="STRING" id="1280952.HJA_07402"/>
<dbReference type="OrthoDB" id="9800897at2"/>
<dbReference type="SUPFAM" id="SSF52172">
    <property type="entry name" value="CheY-like"/>
    <property type="match status" value="1"/>
</dbReference>
<comment type="caution">
    <text evidence="3">The sequence shown here is derived from an EMBL/GenBank/DDBJ whole genome shotgun (WGS) entry which is preliminary data.</text>
</comment>
<dbReference type="Proteomes" id="UP000024816">
    <property type="component" value="Unassembled WGS sequence"/>
</dbReference>
<dbReference type="RefSeq" id="WP_035580268.1">
    <property type="nucleotide sequence ID" value="NZ_ARYJ01000004.1"/>
</dbReference>
<name>A0A059FEQ2_9PROT</name>
<dbReference type="Pfam" id="PF00072">
    <property type="entry name" value="Response_reg"/>
    <property type="match status" value="1"/>
</dbReference>
<dbReference type="PATRIC" id="fig|1280952.3.peg.1468"/>
<sequence>MKTCLIVDDSRVVRKVAARIIKDMRFEVTEAGNGSEALDICRKQMPDAVLLDWNMPVMNGLDFLRALRREEGGKKPVVMFCSIENDAEHVGEALRSGADEFIMKPFDAEILESKFAEVGLI</sequence>
<dbReference type="InterPro" id="IPR001789">
    <property type="entry name" value="Sig_transdc_resp-reg_receiver"/>
</dbReference>
<evidence type="ECO:0000256" key="1">
    <source>
        <dbReference type="PROSITE-ProRule" id="PRU00169"/>
    </source>
</evidence>
<dbReference type="PANTHER" id="PTHR43228:SF1">
    <property type="entry name" value="TWO-COMPONENT RESPONSE REGULATOR ARR22"/>
    <property type="match status" value="1"/>
</dbReference>
<dbReference type="GO" id="GO:0000160">
    <property type="term" value="P:phosphorelay signal transduction system"/>
    <property type="evidence" value="ECO:0007669"/>
    <property type="project" value="InterPro"/>
</dbReference>
<dbReference type="InterPro" id="IPR011006">
    <property type="entry name" value="CheY-like_superfamily"/>
</dbReference>
<dbReference type="SMART" id="SM00448">
    <property type="entry name" value="REC"/>
    <property type="match status" value="1"/>
</dbReference>
<evidence type="ECO:0000313" key="4">
    <source>
        <dbReference type="Proteomes" id="UP000024816"/>
    </source>
</evidence>
<organism evidence="3 4">
    <name type="scientific">Hyphomonas jannaschiana VP2</name>
    <dbReference type="NCBI Taxonomy" id="1280952"/>
    <lineage>
        <taxon>Bacteria</taxon>
        <taxon>Pseudomonadati</taxon>
        <taxon>Pseudomonadota</taxon>
        <taxon>Alphaproteobacteria</taxon>
        <taxon>Hyphomonadales</taxon>
        <taxon>Hyphomonadaceae</taxon>
        <taxon>Hyphomonas</taxon>
    </lineage>
</organism>
<proteinExistence type="predicted"/>
<evidence type="ECO:0000259" key="2">
    <source>
        <dbReference type="PROSITE" id="PS50110"/>
    </source>
</evidence>
<protein>
    <submittedName>
        <fullName evidence="3">Chemotaxis protein CheY</fullName>
    </submittedName>
</protein>
<dbReference type="PANTHER" id="PTHR43228">
    <property type="entry name" value="TWO-COMPONENT RESPONSE REGULATOR"/>
    <property type="match status" value="1"/>
</dbReference>
<dbReference type="Gene3D" id="3.40.50.2300">
    <property type="match status" value="1"/>
</dbReference>
<accession>A0A059FEQ2</accession>
<dbReference type="InterPro" id="IPR052048">
    <property type="entry name" value="ST_Response_Regulator"/>
</dbReference>